<dbReference type="AlphaFoldDB" id="A0A1Q9D351"/>
<sequence>MLQPDVDETFAEPLLKKRRSYLPDGPKTASEAHDWVSTCLTKLADRGRMLFNVNFCERLQKSLQVGLCLRTDYSGLGGPEEALCQLARGLRLDESVLMCQRACDKEQHCRRVLMHRASASRPSCVQTDILERIPKHMLEKIQSMHAEHSAVADDKSKNGMKKEDAIDEQGGMFIRRSLQVLMQAKGSRDISKRAGFCVVHNKTCPVSPPVPDDFQGLVCNVSGINCYDFSAMGISKRFLGCSAVPFVVWLSERLLSKEDFFVVECVCGFDDELLSELVRESFDMVCLEICPSMFGLPIARERKYMVFLAKHMCWAPEVVSKGHQQAFEQLFSCQVHMRGDELLRASPELVASHVHNMAQAHEAWLVQSGYHVQSSVMSNIRQKPEYMGPMLSGYVPTLLQSSVLWSFRHRRLVLPVEMLELQGYNLLDQDPSRRSCIETCLSEISDTAIRGMAGNAMHIQCIGNVLAFVLACSCKNTP</sequence>
<keyword evidence="2" id="KW-1185">Reference proteome</keyword>
<reference evidence="1 2" key="1">
    <citation type="submission" date="2016-02" db="EMBL/GenBank/DDBJ databases">
        <title>Genome analysis of coral dinoflagellate symbionts highlights evolutionary adaptations to a symbiotic lifestyle.</title>
        <authorList>
            <person name="Aranda M."/>
            <person name="Li Y."/>
            <person name="Liew Y.J."/>
            <person name="Baumgarten S."/>
            <person name="Simakov O."/>
            <person name="Wilson M."/>
            <person name="Piel J."/>
            <person name="Ashoor H."/>
            <person name="Bougouffa S."/>
            <person name="Bajic V.B."/>
            <person name="Ryu T."/>
            <person name="Ravasi T."/>
            <person name="Bayer T."/>
            <person name="Micklem G."/>
            <person name="Kim H."/>
            <person name="Bhak J."/>
            <person name="Lajeunesse T.C."/>
            <person name="Voolstra C.R."/>
        </authorList>
    </citation>
    <scope>NUCLEOTIDE SEQUENCE [LARGE SCALE GENOMIC DNA]</scope>
    <source>
        <strain evidence="1 2">CCMP2467</strain>
    </source>
</reference>
<organism evidence="1 2">
    <name type="scientific">Symbiodinium microadriaticum</name>
    <name type="common">Dinoflagellate</name>
    <name type="synonym">Zooxanthella microadriatica</name>
    <dbReference type="NCBI Taxonomy" id="2951"/>
    <lineage>
        <taxon>Eukaryota</taxon>
        <taxon>Sar</taxon>
        <taxon>Alveolata</taxon>
        <taxon>Dinophyceae</taxon>
        <taxon>Suessiales</taxon>
        <taxon>Symbiodiniaceae</taxon>
        <taxon>Symbiodinium</taxon>
    </lineage>
</organism>
<evidence type="ECO:0000313" key="1">
    <source>
        <dbReference type="EMBL" id="OLP89574.1"/>
    </source>
</evidence>
<dbReference type="SUPFAM" id="SSF53335">
    <property type="entry name" value="S-adenosyl-L-methionine-dependent methyltransferases"/>
    <property type="match status" value="1"/>
</dbReference>
<evidence type="ECO:0000313" key="2">
    <source>
        <dbReference type="Proteomes" id="UP000186817"/>
    </source>
</evidence>
<accession>A0A1Q9D351</accession>
<protein>
    <submittedName>
        <fullName evidence="1">Uncharacterized protein</fullName>
    </submittedName>
</protein>
<name>A0A1Q9D351_SYMMI</name>
<dbReference type="Gene3D" id="3.40.50.150">
    <property type="entry name" value="Vaccinia Virus protein VP39"/>
    <property type="match status" value="1"/>
</dbReference>
<dbReference type="InterPro" id="IPR029063">
    <property type="entry name" value="SAM-dependent_MTases_sf"/>
</dbReference>
<dbReference type="EMBL" id="LSRX01000753">
    <property type="protein sequence ID" value="OLP89574.1"/>
    <property type="molecule type" value="Genomic_DNA"/>
</dbReference>
<gene>
    <name evidence="1" type="ORF">AK812_SmicGene28969</name>
</gene>
<comment type="caution">
    <text evidence="1">The sequence shown here is derived from an EMBL/GenBank/DDBJ whole genome shotgun (WGS) entry which is preliminary data.</text>
</comment>
<dbReference type="OrthoDB" id="414337at2759"/>
<dbReference type="Proteomes" id="UP000186817">
    <property type="component" value="Unassembled WGS sequence"/>
</dbReference>
<proteinExistence type="predicted"/>